<proteinExistence type="predicted"/>
<organism evidence="3 4">
    <name type="scientific">Vittaforma corneae (strain ATCC 50505)</name>
    <name type="common">Microsporidian parasite</name>
    <name type="synonym">Nosema corneum</name>
    <dbReference type="NCBI Taxonomy" id="993615"/>
    <lineage>
        <taxon>Eukaryota</taxon>
        <taxon>Fungi</taxon>
        <taxon>Fungi incertae sedis</taxon>
        <taxon>Microsporidia</taxon>
        <taxon>Nosematidae</taxon>
        <taxon>Vittaforma</taxon>
    </lineage>
</organism>
<dbReference type="EMBL" id="JH370310">
    <property type="protein sequence ID" value="ELA40738.1"/>
    <property type="molecule type" value="Genomic_DNA"/>
</dbReference>
<dbReference type="InterPro" id="IPR050216">
    <property type="entry name" value="LRR_domain-containing"/>
</dbReference>
<dbReference type="GO" id="GO:0005737">
    <property type="term" value="C:cytoplasm"/>
    <property type="evidence" value="ECO:0007669"/>
    <property type="project" value="TreeGrafter"/>
</dbReference>
<evidence type="ECO:0000256" key="2">
    <source>
        <dbReference type="ARBA" id="ARBA00022737"/>
    </source>
</evidence>
<dbReference type="SMART" id="SM00369">
    <property type="entry name" value="LRR_TYP"/>
    <property type="match status" value="2"/>
</dbReference>
<dbReference type="InParanoid" id="L2GIM5"/>
<protein>
    <submittedName>
        <fullName evidence="3">Uncharacterized protein</fullName>
    </submittedName>
</protein>
<name>L2GIM5_VITCO</name>
<dbReference type="Gene3D" id="3.80.10.10">
    <property type="entry name" value="Ribonuclease Inhibitor"/>
    <property type="match status" value="1"/>
</dbReference>
<evidence type="ECO:0000313" key="3">
    <source>
        <dbReference type="EMBL" id="ELA40738.1"/>
    </source>
</evidence>
<evidence type="ECO:0000256" key="1">
    <source>
        <dbReference type="ARBA" id="ARBA00022614"/>
    </source>
</evidence>
<sequence length="85" mass="9924">NLQKLFLNNNELETLPPEIGELENLRELYLDSNKLETLPDTIRKLSGSLWLLDLRGNNISEEGERGRTLGKKELREIFRGRIKFD</sequence>
<dbReference type="InterPro" id="IPR001611">
    <property type="entry name" value="Leu-rich_rpt"/>
</dbReference>
<dbReference type="InterPro" id="IPR003591">
    <property type="entry name" value="Leu-rich_rpt_typical-subtyp"/>
</dbReference>
<accession>L2GIM5</accession>
<dbReference type="Proteomes" id="UP000011082">
    <property type="component" value="Unassembled WGS sequence"/>
</dbReference>
<dbReference type="STRING" id="993615.L2GIM5"/>
<dbReference type="PANTHER" id="PTHR48051:SF45">
    <property type="entry name" value="LEUCINE-RICH REPEAT PROTEIN SHOC-2-LIKE"/>
    <property type="match status" value="1"/>
</dbReference>
<dbReference type="GeneID" id="19882935"/>
<dbReference type="RefSeq" id="XP_007605670.1">
    <property type="nucleotide sequence ID" value="XM_007605608.1"/>
</dbReference>
<evidence type="ECO:0000313" key="4">
    <source>
        <dbReference type="Proteomes" id="UP000011082"/>
    </source>
</evidence>
<reference evidence="4" key="1">
    <citation type="submission" date="2011-05" db="EMBL/GenBank/DDBJ databases">
        <title>The genome sequence of Vittaforma corneae strain ATCC 50505.</title>
        <authorList>
            <consortium name="The Broad Institute Genome Sequencing Platform"/>
            <person name="Cuomo C."/>
            <person name="Didier E."/>
            <person name="Bowers L."/>
            <person name="Young S.K."/>
            <person name="Zeng Q."/>
            <person name="Gargeya S."/>
            <person name="Fitzgerald M."/>
            <person name="Haas B."/>
            <person name="Abouelleil A."/>
            <person name="Alvarado L."/>
            <person name="Arachchi H.M."/>
            <person name="Berlin A."/>
            <person name="Chapman S.B."/>
            <person name="Gearin G."/>
            <person name="Goldberg J."/>
            <person name="Griggs A."/>
            <person name="Gujja S."/>
            <person name="Hansen M."/>
            <person name="Heiman D."/>
            <person name="Howarth C."/>
            <person name="Larimer J."/>
            <person name="Lui A."/>
            <person name="MacDonald P.J.P."/>
            <person name="McCowen C."/>
            <person name="Montmayeur A."/>
            <person name="Murphy C."/>
            <person name="Neiman D."/>
            <person name="Pearson M."/>
            <person name="Priest M."/>
            <person name="Roberts A."/>
            <person name="Saif S."/>
            <person name="Shea T."/>
            <person name="Sisk P."/>
            <person name="Stolte C."/>
            <person name="Sykes S."/>
            <person name="Wortman J."/>
            <person name="Nusbaum C."/>
            <person name="Birren B."/>
        </authorList>
    </citation>
    <scope>NUCLEOTIDE SEQUENCE [LARGE SCALE GENOMIC DNA]</scope>
    <source>
        <strain evidence="4">ATCC 50505</strain>
    </source>
</reference>
<keyword evidence="4" id="KW-1185">Reference proteome</keyword>
<gene>
    <name evidence="3" type="ORF">VICG_02226</name>
</gene>
<dbReference type="VEuPathDB" id="MicrosporidiaDB:VICG_02226"/>
<dbReference type="Pfam" id="PF13855">
    <property type="entry name" value="LRR_8"/>
    <property type="match status" value="1"/>
</dbReference>
<dbReference type="AlphaFoldDB" id="L2GIM5"/>
<dbReference type="HOGENOM" id="CLU_173726_0_0_1"/>
<dbReference type="OrthoDB" id="1394818at2759"/>
<keyword evidence="2" id="KW-0677">Repeat</keyword>
<keyword evidence="1" id="KW-0433">Leucine-rich repeat</keyword>
<dbReference type="InterPro" id="IPR032675">
    <property type="entry name" value="LRR_dom_sf"/>
</dbReference>
<dbReference type="SUPFAM" id="SSF52075">
    <property type="entry name" value="Outer arm dynein light chain 1"/>
    <property type="match status" value="1"/>
</dbReference>
<feature type="non-terminal residue" evidence="3">
    <location>
        <position position="1"/>
    </location>
</feature>
<dbReference type="PANTHER" id="PTHR48051">
    <property type="match status" value="1"/>
</dbReference>
<dbReference type="PROSITE" id="PS51450">
    <property type="entry name" value="LRR"/>
    <property type="match status" value="2"/>
</dbReference>